<dbReference type="Proteomes" id="UP001597034">
    <property type="component" value="Unassembled WGS sequence"/>
</dbReference>
<keyword evidence="2" id="KW-1185">Reference proteome</keyword>
<evidence type="ECO:0000313" key="1">
    <source>
        <dbReference type="EMBL" id="MFD1646036.1"/>
    </source>
</evidence>
<gene>
    <name evidence="1" type="ORF">ACFSBL_10115</name>
</gene>
<name>A0ABD6DMJ7_9EURY</name>
<dbReference type="AlphaFoldDB" id="A0ABD6DMJ7"/>
<evidence type="ECO:0000313" key="2">
    <source>
        <dbReference type="Proteomes" id="UP001597034"/>
    </source>
</evidence>
<dbReference type="EMBL" id="JBHUDO010000002">
    <property type="protein sequence ID" value="MFD1646036.1"/>
    <property type="molecule type" value="Genomic_DNA"/>
</dbReference>
<sequence length="241" mass="26324">MKRRTFLSSFVAGSALLSGCLSGGYGGTNPTQSEQGTPTPQSASVEVVSSEYILADSVVAPRESQTPWAITEVRNPAPVDHGQVRTELRFYDSSDNLLEVRDGYTVYLPTQTTWRNYTRYYTETPDQLNRVELRIVEADSNINGTLIEQASAVNSDMVVEPEAGVDVVGEIDLGRANPDQVTIVALVYDSQGLLRGTMRVQETNPVQTVAFSRGTISIRTPPNLPEEAPSSFEFVVLDGFV</sequence>
<protein>
    <submittedName>
        <fullName evidence="1">Uncharacterized protein</fullName>
    </submittedName>
</protein>
<reference evidence="1 2" key="1">
    <citation type="journal article" date="2019" name="Int. J. Syst. Evol. Microbiol.">
        <title>The Global Catalogue of Microorganisms (GCM) 10K type strain sequencing project: providing services to taxonomists for standard genome sequencing and annotation.</title>
        <authorList>
            <consortium name="The Broad Institute Genomics Platform"/>
            <consortium name="The Broad Institute Genome Sequencing Center for Infectious Disease"/>
            <person name="Wu L."/>
            <person name="Ma J."/>
        </authorList>
    </citation>
    <scope>NUCLEOTIDE SEQUENCE [LARGE SCALE GENOMIC DNA]</scope>
    <source>
        <strain evidence="1 2">CGMCC 1.10390</strain>
    </source>
</reference>
<accession>A0ABD6DMJ7</accession>
<proteinExistence type="predicted"/>
<dbReference type="PROSITE" id="PS51257">
    <property type="entry name" value="PROKAR_LIPOPROTEIN"/>
    <property type="match status" value="1"/>
</dbReference>
<comment type="caution">
    <text evidence="1">The sequence shown here is derived from an EMBL/GenBank/DDBJ whole genome shotgun (WGS) entry which is preliminary data.</text>
</comment>
<dbReference type="RefSeq" id="WP_256398439.1">
    <property type="nucleotide sequence ID" value="NZ_JANHJR010000001.1"/>
</dbReference>
<organism evidence="1 2">
    <name type="scientific">Haloarchaeobius litoreus</name>
    <dbReference type="NCBI Taxonomy" id="755306"/>
    <lineage>
        <taxon>Archaea</taxon>
        <taxon>Methanobacteriati</taxon>
        <taxon>Methanobacteriota</taxon>
        <taxon>Stenosarchaea group</taxon>
        <taxon>Halobacteria</taxon>
        <taxon>Halobacteriales</taxon>
        <taxon>Halorubellaceae</taxon>
        <taxon>Haloarchaeobius</taxon>
    </lineage>
</organism>